<keyword evidence="3" id="KW-1185">Reference proteome</keyword>
<name>A0A7X1KAE9_9SPHN</name>
<comment type="caution">
    <text evidence="2">The sequence shown here is derived from an EMBL/GenBank/DDBJ whole genome shotgun (WGS) entry which is preliminary data.</text>
</comment>
<proteinExistence type="predicted"/>
<feature type="domain" description="HTH cro/C1-type" evidence="1">
    <location>
        <begin position="5"/>
        <end position="59"/>
    </location>
</feature>
<gene>
    <name evidence="2" type="ORF">H7F49_00140</name>
</gene>
<dbReference type="Pfam" id="PF13443">
    <property type="entry name" value="HTH_26"/>
    <property type="match status" value="1"/>
</dbReference>
<dbReference type="InterPro" id="IPR001387">
    <property type="entry name" value="Cro/C1-type_HTH"/>
</dbReference>
<dbReference type="GO" id="GO:0003677">
    <property type="term" value="F:DNA binding"/>
    <property type="evidence" value="ECO:0007669"/>
    <property type="project" value="InterPro"/>
</dbReference>
<protein>
    <submittedName>
        <fullName evidence="2">Helix-turn-helix transcriptional regulator</fullName>
    </submittedName>
</protein>
<dbReference type="AlphaFoldDB" id="A0A7X1KAE9"/>
<organism evidence="2 3">
    <name type="scientific">Novosphingobium aerophilum</name>
    <dbReference type="NCBI Taxonomy" id="2839843"/>
    <lineage>
        <taxon>Bacteria</taxon>
        <taxon>Pseudomonadati</taxon>
        <taxon>Pseudomonadota</taxon>
        <taxon>Alphaproteobacteria</taxon>
        <taxon>Sphingomonadales</taxon>
        <taxon>Sphingomonadaceae</taxon>
        <taxon>Novosphingobium</taxon>
    </lineage>
</organism>
<evidence type="ECO:0000313" key="2">
    <source>
        <dbReference type="EMBL" id="MBC2650106.1"/>
    </source>
</evidence>
<reference evidence="2 3" key="1">
    <citation type="submission" date="2020-08" db="EMBL/GenBank/DDBJ databases">
        <title>The genome sequence of Novosphingobium flavum 4Y4.</title>
        <authorList>
            <person name="Liu Y."/>
        </authorList>
    </citation>
    <scope>NUCLEOTIDE SEQUENCE [LARGE SCALE GENOMIC DNA]</scope>
    <source>
        <strain evidence="2 3">4Y4</strain>
    </source>
</reference>
<accession>A0A7X1KAE9</accession>
<dbReference type="EMBL" id="JACLAU010000001">
    <property type="protein sequence ID" value="MBC2650106.1"/>
    <property type="molecule type" value="Genomic_DNA"/>
</dbReference>
<evidence type="ECO:0000259" key="1">
    <source>
        <dbReference type="Pfam" id="PF13443"/>
    </source>
</evidence>
<dbReference type="InterPro" id="IPR010982">
    <property type="entry name" value="Lambda_DNA-bd_dom_sf"/>
</dbReference>
<dbReference type="CDD" id="cd00093">
    <property type="entry name" value="HTH_XRE"/>
    <property type="match status" value="1"/>
</dbReference>
<dbReference type="Proteomes" id="UP000520156">
    <property type="component" value="Unassembled WGS sequence"/>
</dbReference>
<evidence type="ECO:0000313" key="3">
    <source>
        <dbReference type="Proteomes" id="UP000520156"/>
    </source>
</evidence>
<dbReference type="InterPro" id="IPR036388">
    <property type="entry name" value="WH-like_DNA-bd_sf"/>
</dbReference>
<sequence>MLSVLRRQLRQAGWTAPRLAAELGAGEATVKRWLAGKGLTIDRLERLAGLVSLTLGDLAREAEEMGAELAPELTLAQERALSRNIFLSFLFLAILNGVPVDEIAADFEVPAGTMEAALARLERLALIDRLRSGRVRPLVDRALVFRKLPLRSLFEQHMKPAFFELDYAAPDTLYTSEVLKLSPRGVAQLAEVMERQRAEMLELADRDRQAGLPGRDWYGILSVARALDMEALRANGIPALGEAIGVAEAKGAGR</sequence>
<dbReference type="Gene3D" id="1.10.10.10">
    <property type="entry name" value="Winged helix-like DNA-binding domain superfamily/Winged helix DNA-binding domain"/>
    <property type="match status" value="1"/>
</dbReference>
<dbReference type="SUPFAM" id="SSF47413">
    <property type="entry name" value="lambda repressor-like DNA-binding domains"/>
    <property type="match status" value="1"/>
</dbReference>